<evidence type="ECO:0000313" key="3">
    <source>
        <dbReference type="Proteomes" id="UP000253273"/>
    </source>
</evidence>
<name>A0A345E6K4_9EURY</name>
<accession>A0A345E6K4</accession>
<gene>
    <name evidence="2" type="ORF">DU500_16095</name>
</gene>
<evidence type="ECO:0000313" key="2">
    <source>
        <dbReference type="EMBL" id="AXG07826.1"/>
    </source>
</evidence>
<dbReference type="EMBL" id="CP031150">
    <property type="protein sequence ID" value="AXG07826.1"/>
    <property type="molecule type" value="Genomic_DNA"/>
</dbReference>
<dbReference type="AlphaFoldDB" id="A0A345E6K4"/>
<dbReference type="Proteomes" id="UP000253273">
    <property type="component" value="Chromosome"/>
</dbReference>
<sequence>MSIDSGHGSRREPRITLIHNEDGSWTARDLEVEVSIQGETRDEALENLDAVVDALENDGGREPTEEELQELGIDPDENTPGSGDLPDVLK</sequence>
<proteinExistence type="predicted"/>
<dbReference type="OrthoDB" id="201961at2157"/>
<evidence type="ECO:0000256" key="1">
    <source>
        <dbReference type="SAM" id="MobiDB-lite"/>
    </source>
</evidence>
<feature type="region of interest" description="Disordered" evidence="1">
    <location>
        <begin position="57"/>
        <end position="90"/>
    </location>
</feature>
<feature type="compositionally biased region" description="Acidic residues" evidence="1">
    <location>
        <begin position="64"/>
        <end position="77"/>
    </location>
</feature>
<dbReference type="KEGG" id="haj:DU500_16095"/>
<protein>
    <submittedName>
        <fullName evidence="2">Type II toxin-antitoxin system HicB family antitoxin</fullName>
    </submittedName>
</protein>
<dbReference type="InterPro" id="IPR055811">
    <property type="entry name" value="DUF7387"/>
</dbReference>
<reference evidence="2 3" key="1">
    <citation type="submission" date="2018-07" db="EMBL/GenBank/DDBJ databases">
        <title>Genome sequences of Haloplanus sp. CBA1113.</title>
        <authorList>
            <person name="Kim Y.B."/>
            <person name="Roh S.W."/>
        </authorList>
    </citation>
    <scope>NUCLEOTIDE SEQUENCE [LARGE SCALE GENOMIC DNA]</scope>
    <source>
        <strain evidence="2 3">CBA1113</strain>
    </source>
</reference>
<organism evidence="2 3">
    <name type="scientific">Haloplanus rubicundus</name>
    <dbReference type="NCBI Taxonomy" id="1547898"/>
    <lineage>
        <taxon>Archaea</taxon>
        <taxon>Methanobacteriati</taxon>
        <taxon>Methanobacteriota</taxon>
        <taxon>Stenosarchaea group</taxon>
        <taxon>Halobacteria</taxon>
        <taxon>Halobacteriales</taxon>
        <taxon>Haloferacaceae</taxon>
        <taxon>Haloplanus</taxon>
    </lineage>
</organism>
<dbReference type="Pfam" id="PF24113">
    <property type="entry name" value="DUF7387"/>
    <property type="match status" value="1"/>
</dbReference>
<dbReference type="RefSeq" id="WP_114586947.1">
    <property type="nucleotide sequence ID" value="NZ_CP031150.1"/>
</dbReference>
<dbReference type="GeneID" id="37284938"/>
<keyword evidence="3" id="KW-1185">Reference proteome</keyword>